<dbReference type="PROSITE" id="PS51886">
    <property type="entry name" value="TLDC"/>
    <property type="match status" value="1"/>
</dbReference>
<dbReference type="EMBL" id="JEMT01014866">
    <property type="protein sequence ID" value="EXX73088.1"/>
    <property type="molecule type" value="Genomic_DNA"/>
</dbReference>
<sequence>MATQFLPHLSQDFTKLLESKKKHDVIIKVDKSNNEKTFCAHSIILETRSVYFENVFSNKQFRKENNIFILEFPDLSSDIFDILIRYIYGGIINLDNKKASDILNLLTACGRFKLKELYDYVQQDLIEHHPDWLFQNLFLVQKISFKNSDFTKLQNYWTTTICEQPEILFNATDFTSVDKEALLSICKEENSCMEENELWDHIIRWGKAQNTELSEEINNWTPSDFNALKKSLEDFIPYIRFYDFSSDDFCFKITPYSGIFPNDLYQDLLKYNLVSDWQPKFNNLISRKAILNIPNITIDSKLINGEQAALISSWIQGNNESEISNKFRKIYYEFKLLTRGSRDGFTGSIFHKMCDNKGPTITVIKLKDETSILGGYNPINWDINKGEKYEKITDSFIFNVDNKEIILSRIQNYDNAINQYGGGPNFNDLQLTWTFNVDNGATYNKKAYNKKIHNEGSFIVSEYEVFGITRKRQ</sequence>
<organism evidence="3 4">
    <name type="scientific">Rhizophagus irregularis (strain DAOM 197198w)</name>
    <name type="common">Glomus intraradices</name>
    <dbReference type="NCBI Taxonomy" id="1432141"/>
    <lineage>
        <taxon>Eukaryota</taxon>
        <taxon>Fungi</taxon>
        <taxon>Fungi incertae sedis</taxon>
        <taxon>Mucoromycota</taxon>
        <taxon>Glomeromycotina</taxon>
        <taxon>Glomeromycetes</taxon>
        <taxon>Glomerales</taxon>
        <taxon>Glomeraceae</taxon>
        <taxon>Rhizophagus</taxon>
    </lineage>
</organism>
<keyword evidence="4" id="KW-1185">Reference proteome</keyword>
<feature type="domain" description="TLDc" evidence="2">
    <location>
        <begin position="301"/>
        <end position="469"/>
    </location>
</feature>
<dbReference type="HOGENOM" id="CLU_021542_0_1_1"/>
<dbReference type="CDD" id="cd18186">
    <property type="entry name" value="BTB_POZ_ZBTB_KLHL-like"/>
    <property type="match status" value="1"/>
</dbReference>
<dbReference type="Gene3D" id="3.30.710.10">
    <property type="entry name" value="Potassium Channel Kv1.1, Chain A"/>
    <property type="match status" value="1"/>
</dbReference>
<dbReference type="InterPro" id="IPR000210">
    <property type="entry name" value="BTB/POZ_dom"/>
</dbReference>
<gene>
    <name evidence="3" type="ORF">RirG_063410</name>
</gene>
<evidence type="ECO:0000313" key="4">
    <source>
        <dbReference type="Proteomes" id="UP000022910"/>
    </source>
</evidence>
<dbReference type="PANTHER" id="PTHR24410">
    <property type="entry name" value="HL07962P-RELATED"/>
    <property type="match status" value="1"/>
</dbReference>
<dbReference type="Pfam" id="PF07534">
    <property type="entry name" value="TLD"/>
    <property type="match status" value="1"/>
</dbReference>
<comment type="caution">
    <text evidence="3">The sequence shown here is derived from an EMBL/GenBank/DDBJ whole genome shotgun (WGS) entry which is preliminary data.</text>
</comment>
<proteinExistence type="predicted"/>
<reference evidence="3 4" key="1">
    <citation type="submission" date="2014-02" db="EMBL/GenBank/DDBJ databases">
        <title>Single nucleus genome sequencing reveals high similarity among nuclei of an endomycorrhizal fungus.</title>
        <authorList>
            <person name="Lin K."/>
            <person name="Geurts R."/>
            <person name="Zhang Z."/>
            <person name="Limpens E."/>
            <person name="Saunders D.G."/>
            <person name="Mu D."/>
            <person name="Pang E."/>
            <person name="Cao H."/>
            <person name="Cha H."/>
            <person name="Lin T."/>
            <person name="Zhou Q."/>
            <person name="Shang Y."/>
            <person name="Li Y."/>
            <person name="Ivanov S."/>
            <person name="Sharma T."/>
            <person name="Velzen R.V."/>
            <person name="Ruijter N.D."/>
            <person name="Aanen D.K."/>
            <person name="Win J."/>
            <person name="Kamoun S."/>
            <person name="Bisseling T."/>
            <person name="Huang S."/>
        </authorList>
    </citation>
    <scope>NUCLEOTIDE SEQUENCE [LARGE SCALE GENOMIC DNA]</scope>
    <source>
        <strain evidence="4">DAOM197198w</strain>
    </source>
</reference>
<feature type="domain" description="BTB" evidence="1">
    <location>
        <begin position="23"/>
        <end position="96"/>
    </location>
</feature>
<dbReference type="InterPro" id="IPR006571">
    <property type="entry name" value="TLDc_dom"/>
</dbReference>
<dbReference type="SMART" id="SM00225">
    <property type="entry name" value="BTB"/>
    <property type="match status" value="1"/>
</dbReference>
<dbReference type="OrthoDB" id="6418787at2759"/>
<evidence type="ECO:0000259" key="1">
    <source>
        <dbReference type="PROSITE" id="PS50097"/>
    </source>
</evidence>
<dbReference type="SUPFAM" id="SSF54695">
    <property type="entry name" value="POZ domain"/>
    <property type="match status" value="1"/>
</dbReference>
<accession>A0A015N1V5</accession>
<dbReference type="InterPro" id="IPR011333">
    <property type="entry name" value="SKP1/BTB/POZ_sf"/>
</dbReference>
<protein>
    <recommendedName>
        <fullName evidence="5">Kelch-like protein 17</fullName>
    </recommendedName>
</protein>
<dbReference type="PANTHER" id="PTHR24410:SF23">
    <property type="entry name" value="BTB DOMAIN-CONTAINING PROTEIN-RELATED"/>
    <property type="match status" value="1"/>
</dbReference>
<dbReference type="Proteomes" id="UP000022910">
    <property type="component" value="Unassembled WGS sequence"/>
</dbReference>
<evidence type="ECO:0000313" key="3">
    <source>
        <dbReference type="EMBL" id="EXX73088.1"/>
    </source>
</evidence>
<evidence type="ECO:0008006" key="5">
    <source>
        <dbReference type="Google" id="ProtNLM"/>
    </source>
</evidence>
<dbReference type="AlphaFoldDB" id="A0A015N1V5"/>
<dbReference type="PROSITE" id="PS50097">
    <property type="entry name" value="BTB"/>
    <property type="match status" value="1"/>
</dbReference>
<dbReference type="Pfam" id="PF00651">
    <property type="entry name" value="BTB"/>
    <property type="match status" value="1"/>
</dbReference>
<dbReference type="InterPro" id="IPR051481">
    <property type="entry name" value="BTB-POZ/Galectin-3-binding"/>
</dbReference>
<name>A0A015N1V5_RHIIW</name>
<evidence type="ECO:0000259" key="2">
    <source>
        <dbReference type="PROSITE" id="PS51886"/>
    </source>
</evidence>